<sequence>HGSHPLKLGDYYPSMDWPAGPHELNHPWEQRSYLYKAGVWMGGVVNGDVFLTKNGPDEVDNGTFNEMDEQVNYVESMEFDTTKAEEIITAEWTTTQNINVVRTSRAWSFRELNDFIIITYDLQNLNDYTIEDFYFGSIFLLRPSLQDYNSHNGWNDALSRMDDIVGIDETQKMIYAYDGTGSYDFSAGVGNWDGSNLLTHGFAGFACLSAPVSILGQEQPGSMFITNYLVNGSQLNLSTNSQEDLYNILSGSDHSLATVSGDTIDPFTMMSFGPYTLLSDESISITIVEAVDGLDYEDVIDLDGSEMSNIQNQYINQGLDSLKIAIQRARDLYENNFVTAYLPPPSPPKIELIPSPAEQTISIVWEPIEDLWINPKTGKMDIEKYIVYRSDRAFIGPWEVIKRRIRVRKELDINSYLDVENNRWNYNDRDISLGVSYFYAVTTMDSTGRESWFTNRNEIPLQAISLPAESALDVVVFPNPFKRVSGIPTVGQENTIIWTNLPTPCDVYIYTSSGEMIRHLVHEDESGDAFWDQRTDSRQITAPGIYYWAVTSKVGDAKGTLLLIK</sequence>
<dbReference type="EMBL" id="UINC01002780">
    <property type="protein sequence ID" value="SVA00233.1"/>
    <property type="molecule type" value="Genomic_DNA"/>
</dbReference>
<evidence type="ECO:0000313" key="1">
    <source>
        <dbReference type="EMBL" id="SVA00233.1"/>
    </source>
</evidence>
<dbReference type="Gene3D" id="2.60.40.10">
    <property type="entry name" value="Immunoglobulins"/>
    <property type="match status" value="1"/>
</dbReference>
<gene>
    <name evidence="1" type="ORF">METZ01_LOCUS53087</name>
</gene>
<name>A0A381SGB4_9ZZZZ</name>
<feature type="non-terminal residue" evidence="1">
    <location>
        <position position="1"/>
    </location>
</feature>
<protein>
    <recommendedName>
        <fullName evidence="2">Fibronectin type-III domain-containing protein</fullName>
    </recommendedName>
</protein>
<evidence type="ECO:0008006" key="2">
    <source>
        <dbReference type="Google" id="ProtNLM"/>
    </source>
</evidence>
<accession>A0A381SGB4</accession>
<dbReference type="InterPro" id="IPR013783">
    <property type="entry name" value="Ig-like_fold"/>
</dbReference>
<reference evidence="1" key="1">
    <citation type="submission" date="2018-05" db="EMBL/GenBank/DDBJ databases">
        <authorList>
            <person name="Lanie J.A."/>
            <person name="Ng W.-L."/>
            <person name="Kazmierczak K.M."/>
            <person name="Andrzejewski T.M."/>
            <person name="Davidsen T.M."/>
            <person name="Wayne K.J."/>
            <person name="Tettelin H."/>
            <person name="Glass J.I."/>
            <person name="Rusch D."/>
            <person name="Podicherti R."/>
            <person name="Tsui H.-C.T."/>
            <person name="Winkler M.E."/>
        </authorList>
    </citation>
    <scope>NUCLEOTIDE SEQUENCE</scope>
</reference>
<dbReference type="AlphaFoldDB" id="A0A381SGB4"/>
<proteinExistence type="predicted"/>
<organism evidence="1">
    <name type="scientific">marine metagenome</name>
    <dbReference type="NCBI Taxonomy" id="408172"/>
    <lineage>
        <taxon>unclassified sequences</taxon>
        <taxon>metagenomes</taxon>
        <taxon>ecological metagenomes</taxon>
    </lineage>
</organism>